<accession>A0A0K9P5M5</accession>
<proteinExistence type="predicted"/>
<evidence type="ECO:0000313" key="1">
    <source>
        <dbReference type="EMBL" id="KMZ63490.1"/>
    </source>
</evidence>
<evidence type="ECO:0000313" key="2">
    <source>
        <dbReference type="Proteomes" id="UP000036987"/>
    </source>
</evidence>
<keyword evidence="2" id="KW-1185">Reference proteome</keyword>
<sequence>LHEPISSLPKHISEPQTNKRWKEKNEKLCVLSLHTSMPNPMVAIPYQTMPQEICRRPEGLPTDVTSLGTIPRNQRKTGMVALIAVVSYGSASSYSFSYLF</sequence>
<name>A0A0K9P5M5_ZOSMR</name>
<organism evidence="1 2">
    <name type="scientific">Zostera marina</name>
    <name type="common">Eelgrass</name>
    <dbReference type="NCBI Taxonomy" id="29655"/>
    <lineage>
        <taxon>Eukaryota</taxon>
        <taxon>Viridiplantae</taxon>
        <taxon>Streptophyta</taxon>
        <taxon>Embryophyta</taxon>
        <taxon>Tracheophyta</taxon>
        <taxon>Spermatophyta</taxon>
        <taxon>Magnoliopsida</taxon>
        <taxon>Liliopsida</taxon>
        <taxon>Zosteraceae</taxon>
        <taxon>Zostera</taxon>
    </lineage>
</organism>
<feature type="non-terminal residue" evidence="1">
    <location>
        <position position="1"/>
    </location>
</feature>
<comment type="caution">
    <text evidence="1">The sequence shown here is derived from an EMBL/GenBank/DDBJ whole genome shotgun (WGS) entry which is preliminary data.</text>
</comment>
<dbReference type="EMBL" id="LFYR01001220">
    <property type="protein sequence ID" value="KMZ63490.1"/>
    <property type="molecule type" value="Genomic_DNA"/>
</dbReference>
<dbReference type="AlphaFoldDB" id="A0A0K9P5M5"/>
<dbReference type="Proteomes" id="UP000036987">
    <property type="component" value="Unassembled WGS sequence"/>
</dbReference>
<protein>
    <submittedName>
        <fullName evidence="1">Uncharacterized protein</fullName>
    </submittedName>
</protein>
<reference evidence="2" key="1">
    <citation type="journal article" date="2016" name="Nature">
        <title>The genome of the seagrass Zostera marina reveals angiosperm adaptation to the sea.</title>
        <authorList>
            <person name="Olsen J.L."/>
            <person name="Rouze P."/>
            <person name="Verhelst B."/>
            <person name="Lin Y.-C."/>
            <person name="Bayer T."/>
            <person name="Collen J."/>
            <person name="Dattolo E."/>
            <person name="De Paoli E."/>
            <person name="Dittami S."/>
            <person name="Maumus F."/>
            <person name="Michel G."/>
            <person name="Kersting A."/>
            <person name="Lauritano C."/>
            <person name="Lohaus R."/>
            <person name="Toepel M."/>
            <person name="Tonon T."/>
            <person name="Vanneste K."/>
            <person name="Amirebrahimi M."/>
            <person name="Brakel J."/>
            <person name="Bostroem C."/>
            <person name="Chovatia M."/>
            <person name="Grimwood J."/>
            <person name="Jenkins J.W."/>
            <person name="Jueterbock A."/>
            <person name="Mraz A."/>
            <person name="Stam W.T."/>
            <person name="Tice H."/>
            <person name="Bornberg-Bauer E."/>
            <person name="Green P.J."/>
            <person name="Pearson G.A."/>
            <person name="Procaccini G."/>
            <person name="Duarte C.M."/>
            <person name="Schmutz J."/>
            <person name="Reusch T.B.H."/>
            <person name="Van de Peer Y."/>
        </authorList>
    </citation>
    <scope>NUCLEOTIDE SEQUENCE [LARGE SCALE GENOMIC DNA]</scope>
    <source>
        <strain evidence="2">cv. Finnish</strain>
    </source>
</reference>
<gene>
    <name evidence="1" type="ORF">ZOSMA_4023G00010</name>
</gene>